<dbReference type="RefSeq" id="XP_053752134.1">
    <property type="nucleotide sequence ID" value="XM_053896159.1"/>
</dbReference>
<reference evidence="3" key="1">
    <citation type="submission" date="2025-08" db="UniProtKB">
        <authorList>
            <consortium name="RefSeq"/>
        </authorList>
    </citation>
    <scope>IDENTIFICATION</scope>
    <source>
        <tissue evidence="3">Whole blood</tissue>
    </source>
</reference>
<dbReference type="AlphaFoldDB" id="A0A9W2V0E5"/>
<evidence type="ECO:0000313" key="3">
    <source>
        <dbReference type="RefSeq" id="XP_053752134.1"/>
    </source>
</evidence>
<organism evidence="2 3">
    <name type="scientific">Panthera pardus</name>
    <name type="common">Leopard</name>
    <name type="synonym">Felis pardus</name>
    <dbReference type="NCBI Taxonomy" id="9691"/>
    <lineage>
        <taxon>Eukaryota</taxon>
        <taxon>Metazoa</taxon>
        <taxon>Chordata</taxon>
        <taxon>Craniata</taxon>
        <taxon>Vertebrata</taxon>
        <taxon>Euteleostomi</taxon>
        <taxon>Mammalia</taxon>
        <taxon>Eutheria</taxon>
        <taxon>Laurasiatheria</taxon>
        <taxon>Carnivora</taxon>
        <taxon>Feliformia</taxon>
        <taxon>Felidae</taxon>
        <taxon>Pantherinae</taxon>
        <taxon>Panthera</taxon>
    </lineage>
</organism>
<accession>A0A9W2V0E5</accession>
<feature type="compositionally biased region" description="Pro residues" evidence="1">
    <location>
        <begin position="64"/>
        <end position="80"/>
    </location>
</feature>
<keyword evidence="2" id="KW-1185">Reference proteome</keyword>
<proteinExistence type="predicted"/>
<sequence>MDELPFPGKGRRLRAQHTAAPEKQRRRQGQQLPAFTILGGPSPGTWRPSSPAVPAQSAESQPQQQPPPPLPPPPPPPPPARASSSSSSTSSTAHSAAAAAASCFCGKGLRRSSLLASASPSLLSSLPSRMFIRNLHNSSFPGSA</sequence>
<gene>
    <name evidence="3" type="primary">LOC128775280</name>
</gene>
<dbReference type="GeneID" id="128775280"/>
<protein>
    <submittedName>
        <fullName evidence="3">Uncharacterized protein LOC128775280</fullName>
    </submittedName>
</protein>
<feature type="region of interest" description="Disordered" evidence="1">
    <location>
        <begin position="1"/>
        <end position="97"/>
    </location>
</feature>
<evidence type="ECO:0000256" key="1">
    <source>
        <dbReference type="SAM" id="MobiDB-lite"/>
    </source>
</evidence>
<dbReference type="Proteomes" id="UP001165780">
    <property type="component" value="Unplaced"/>
</dbReference>
<feature type="compositionally biased region" description="Low complexity" evidence="1">
    <location>
        <begin position="81"/>
        <end position="97"/>
    </location>
</feature>
<evidence type="ECO:0000313" key="2">
    <source>
        <dbReference type="Proteomes" id="UP001165780"/>
    </source>
</evidence>
<feature type="compositionally biased region" description="Low complexity" evidence="1">
    <location>
        <begin position="48"/>
        <end position="63"/>
    </location>
</feature>
<name>A0A9W2V0E5_PANPR</name>